<keyword evidence="8" id="KW-1185">Reference proteome</keyword>
<dbReference type="Pfam" id="PF19301">
    <property type="entry name" value="LigXa_C"/>
    <property type="match status" value="1"/>
</dbReference>
<dbReference type="PROSITE" id="PS51296">
    <property type="entry name" value="RIESKE"/>
    <property type="match status" value="1"/>
</dbReference>
<dbReference type="Gene3D" id="2.102.10.10">
    <property type="entry name" value="Rieske [2Fe-2S] iron-sulphur domain"/>
    <property type="match status" value="1"/>
</dbReference>
<dbReference type="InterPro" id="IPR045623">
    <property type="entry name" value="LigXa_C"/>
</dbReference>
<dbReference type="GO" id="GO:0046872">
    <property type="term" value="F:metal ion binding"/>
    <property type="evidence" value="ECO:0007669"/>
    <property type="project" value="UniProtKB-KW"/>
</dbReference>
<reference evidence="7 8" key="1">
    <citation type="submission" date="2019-03" db="EMBL/GenBank/DDBJ databases">
        <title>Ruegeria lutea sp. nov., a novel strain, isolated from marine sediment, the Masan Bay, South Korea.</title>
        <authorList>
            <person name="Kim J."/>
            <person name="Kim D.-Y."/>
            <person name="Lee S.-S."/>
        </authorList>
    </citation>
    <scope>NUCLEOTIDE SEQUENCE [LARGE SCALE GENOMIC DNA]</scope>
    <source>
        <strain evidence="7 8">318-1</strain>
    </source>
</reference>
<dbReference type="PANTHER" id="PTHR21266">
    <property type="entry name" value="IRON-SULFUR DOMAIN CONTAINING PROTEIN"/>
    <property type="match status" value="1"/>
</dbReference>
<dbReference type="CDD" id="cd08878">
    <property type="entry name" value="RHO_alpha_C_DMO-like"/>
    <property type="match status" value="1"/>
</dbReference>
<protein>
    <submittedName>
        <fullName evidence="7">Aromatic ring-hydroxylating dioxygenase subunit alpha</fullName>
    </submittedName>
</protein>
<dbReference type="Pfam" id="PF00355">
    <property type="entry name" value="Rieske"/>
    <property type="match status" value="1"/>
</dbReference>
<dbReference type="SUPFAM" id="SSF50022">
    <property type="entry name" value="ISP domain"/>
    <property type="match status" value="1"/>
</dbReference>
<dbReference type="Gene3D" id="3.90.380.10">
    <property type="entry name" value="Naphthalene 1,2-dioxygenase Alpha Subunit, Chain A, domain 1"/>
    <property type="match status" value="1"/>
</dbReference>
<dbReference type="OrthoDB" id="7456916at2"/>
<evidence type="ECO:0000256" key="5">
    <source>
        <dbReference type="ARBA" id="ARBA00023014"/>
    </source>
</evidence>
<evidence type="ECO:0000256" key="3">
    <source>
        <dbReference type="ARBA" id="ARBA00023002"/>
    </source>
</evidence>
<dbReference type="Proteomes" id="UP000295301">
    <property type="component" value="Unassembled WGS sequence"/>
</dbReference>
<dbReference type="PANTHER" id="PTHR21266:SF59">
    <property type="entry name" value="BLR4922 PROTEIN"/>
    <property type="match status" value="1"/>
</dbReference>
<dbReference type="InterPro" id="IPR017941">
    <property type="entry name" value="Rieske_2Fe-2S"/>
</dbReference>
<evidence type="ECO:0000256" key="4">
    <source>
        <dbReference type="ARBA" id="ARBA00023004"/>
    </source>
</evidence>
<dbReference type="GO" id="GO:0051537">
    <property type="term" value="F:2 iron, 2 sulfur cluster binding"/>
    <property type="evidence" value="ECO:0007669"/>
    <property type="project" value="UniProtKB-KW"/>
</dbReference>
<keyword evidence="1" id="KW-0001">2Fe-2S</keyword>
<name>A0A4R5VGU1_9RHOB</name>
<feature type="domain" description="Rieske" evidence="6">
    <location>
        <begin position="27"/>
        <end position="133"/>
    </location>
</feature>
<evidence type="ECO:0000256" key="2">
    <source>
        <dbReference type="ARBA" id="ARBA00022723"/>
    </source>
</evidence>
<evidence type="ECO:0000256" key="1">
    <source>
        <dbReference type="ARBA" id="ARBA00022714"/>
    </source>
</evidence>
<evidence type="ECO:0000313" key="7">
    <source>
        <dbReference type="EMBL" id="TDK52131.1"/>
    </source>
</evidence>
<keyword evidence="5" id="KW-0411">Iron-sulfur</keyword>
<dbReference type="GO" id="GO:0051213">
    <property type="term" value="F:dioxygenase activity"/>
    <property type="evidence" value="ECO:0007669"/>
    <property type="project" value="UniProtKB-KW"/>
</dbReference>
<dbReference type="RefSeq" id="WP_133358088.1">
    <property type="nucleotide sequence ID" value="NZ_SMUV01000040.1"/>
</dbReference>
<keyword evidence="2" id="KW-0479">Metal-binding</keyword>
<evidence type="ECO:0000259" key="6">
    <source>
        <dbReference type="PROSITE" id="PS51296"/>
    </source>
</evidence>
<keyword evidence="3" id="KW-0560">Oxidoreductase</keyword>
<keyword evidence="7" id="KW-0223">Dioxygenase</keyword>
<dbReference type="EMBL" id="SMUV01000040">
    <property type="protein sequence ID" value="TDK52131.1"/>
    <property type="molecule type" value="Genomic_DNA"/>
</dbReference>
<dbReference type="CDD" id="cd03479">
    <property type="entry name" value="Rieske_RO_Alpha_PhDO_like"/>
    <property type="match status" value="1"/>
</dbReference>
<sequence>MISQEMNDSLTLVGKGSDAGEVLRRYWQPAALSDELTAGRPVVPVRLLGEDLVLFRDSEGKLGLIGRRCPHRGADMCFGRLEDNGLRCPFHGWHFNRDGQCVEQPGEPEGSRMHEQIQTASYPAVEKNGIVWAYMGPGEPPAFPDFDCFRAPDTHVFAFKGLWECNWLQALEVGIDPAHASFLHRFLQDEDPADSYGKQFRDTAANTDVPMTKLLRDYPRPEISADETDYGLKITALRHLDDGRTHVRVTNQIFPEAICIPMSREMTITQWHVPIDDHNCYWYSMFTSFDKPVDKVRMREQRLKEHRLPDYAPLKNARNTYGYDPKEQETQTYTGMGLDINVHDQWAVESMGAIQDRTEEHLGKTDVGIIRYRRMLRAAIAALKEGRETALPMLGEVDPATIHGPVSNDSIADADAESGAALEAATAASDAERRAACPWDARI</sequence>
<comment type="caution">
    <text evidence="7">The sequence shown here is derived from an EMBL/GenBank/DDBJ whole genome shotgun (WGS) entry which is preliminary data.</text>
</comment>
<evidence type="ECO:0000313" key="8">
    <source>
        <dbReference type="Proteomes" id="UP000295301"/>
    </source>
</evidence>
<accession>A0A4R5VGU1</accession>
<dbReference type="InterPro" id="IPR036922">
    <property type="entry name" value="Rieske_2Fe-2S_sf"/>
</dbReference>
<dbReference type="InterPro" id="IPR050584">
    <property type="entry name" value="Cholesterol_7-desaturase"/>
</dbReference>
<proteinExistence type="predicted"/>
<dbReference type="SUPFAM" id="SSF55961">
    <property type="entry name" value="Bet v1-like"/>
    <property type="match status" value="1"/>
</dbReference>
<dbReference type="AlphaFoldDB" id="A0A4R5VGU1"/>
<keyword evidence="4" id="KW-0408">Iron</keyword>
<gene>
    <name evidence="7" type="ORF">E1832_02095</name>
</gene>
<organism evidence="7 8">
    <name type="scientific">Antarcticimicrobium luteum</name>
    <dbReference type="NCBI Taxonomy" id="2547397"/>
    <lineage>
        <taxon>Bacteria</taxon>
        <taxon>Pseudomonadati</taxon>
        <taxon>Pseudomonadota</taxon>
        <taxon>Alphaproteobacteria</taxon>
        <taxon>Rhodobacterales</taxon>
        <taxon>Paracoccaceae</taxon>
        <taxon>Antarcticimicrobium</taxon>
    </lineage>
</organism>